<gene>
    <name evidence="2" type="ORF">GGX14DRAFT_556047</name>
</gene>
<feature type="region of interest" description="Disordered" evidence="1">
    <location>
        <begin position="1260"/>
        <end position="1284"/>
    </location>
</feature>
<protein>
    <submittedName>
        <fullName evidence="2">Uncharacterized protein</fullName>
    </submittedName>
</protein>
<dbReference type="Proteomes" id="UP001219525">
    <property type="component" value="Unassembled WGS sequence"/>
</dbReference>
<evidence type="ECO:0000313" key="2">
    <source>
        <dbReference type="EMBL" id="KAJ7227498.1"/>
    </source>
</evidence>
<feature type="compositionally biased region" description="Polar residues" evidence="1">
    <location>
        <begin position="249"/>
        <end position="259"/>
    </location>
</feature>
<reference evidence="2" key="1">
    <citation type="submission" date="2023-03" db="EMBL/GenBank/DDBJ databases">
        <title>Massive genome expansion in bonnet fungi (Mycena s.s.) driven by repeated elements and novel gene families across ecological guilds.</title>
        <authorList>
            <consortium name="Lawrence Berkeley National Laboratory"/>
            <person name="Harder C.B."/>
            <person name="Miyauchi S."/>
            <person name="Viragh M."/>
            <person name="Kuo A."/>
            <person name="Thoen E."/>
            <person name="Andreopoulos B."/>
            <person name="Lu D."/>
            <person name="Skrede I."/>
            <person name="Drula E."/>
            <person name="Henrissat B."/>
            <person name="Morin E."/>
            <person name="Kohler A."/>
            <person name="Barry K."/>
            <person name="LaButti K."/>
            <person name="Morin E."/>
            <person name="Salamov A."/>
            <person name="Lipzen A."/>
            <person name="Mereny Z."/>
            <person name="Hegedus B."/>
            <person name="Baldrian P."/>
            <person name="Stursova M."/>
            <person name="Weitz H."/>
            <person name="Taylor A."/>
            <person name="Grigoriev I.V."/>
            <person name="Nagy L.G."/>
            <person name="Martin F."/>
            <person name="Kauserud H."/>
        </authorList>
    </citation>
    <scope>NUCLEOTIDE SEQUENCE</scope>
    <source>
        <strain evidence="2">9144</strain>
    </source>
</reference>
<feature type="compositionally biased region" description="Basic residues" evidence="1">
    <location>
        <begin position="1071"/>
        <end position="1080"/>
    </location>
</feature>
<feature type="region of interest" description="Disordered" evidence="1">
    <location>
        <begin position="1025"/>
        <end position="1114"/>
    </location>
</feature>
<dbReference type="EMBL" id="JARJCW010000003">
    <property type="protein sequence ID" value="KAJ7227498.1"/>
    <property type="molecule type" value="Genomic_DNA"/>
</dbReference>
<evidence type="ECO:0000313" key="3">
    <source>
        <dbReference type="Proteomes" id="UP001219525"/>
    </source>
</evidence>
<organism evidence="2 3">
    <name type="scientific">Mycena pura</name>
    <dbReference type="NCBI Taxonomy" id="153505"/>
    <lineage>
        <taxon>Eukaryota</taxon>
        <taxon>Fungi</taxon>
        <taxon>Dikarya</taxon>
        <taxon>Basidiomycota</taxon>
        <taxon>Agaricomycotina</taxon>
        <taxon>Agaricomycetes</taxon>
        <taxon>Agaricomycetidae</taxon>
        <taxon>Agaricales</taxon>
        <taxon>Marasmiineae</taxon>
        <taxon>Mycenaceae</taxon>
        <taxon>Mycena</taxon>
    </lineage>
</organism>
<sequence length="1303" mass="145579">MPATSFAAASFHGFALRCVFEGRVLSTHLRSGRRLHALRFTPPLPRTSVHAAASTHLLHAAATRHLPERRRLHALSFTPPTLHTAVHAAASTHLRTCLNDAASTHFRSRHRLYTPPFTPPLPRTSVHAAASTHLLHAAATRHLPERRRLHALSFTPPTLHTAVHAAASTHLRHLHALPFTPPTPLGKDTGSGPPAGFAGRVGRAASTHFRSRCRLHTPPFTLPPPRTCFTHLPEQGRLHALPFTPPTPHTSVHTAASTHFRSRRRLQALPFTSPFPRDRRQSPASTPLSPRRRLHAPACIREDKKKRKSEHQQQHAAHHAHQAHKLEYSTTPTPYPDAESPILPTLRFLHHQASPRSTVDSGPSPGYCVDGAGGWPTYTPPGTATSDTSTSTGMSSARTWGAGDTIESNPPPPRAAVHTAPSMRCCSRRRLHTLPFTPPLPRACLHAPASTPRPPSPSLHTRPPTRRLHALPLTPPPPHAAVHAAASTRLSPRACVHALTSKPQPPSPSLHALPFTPPPPCAAVQVRLPPRPDLQAPASTHAAASMRCRSRRRFHAPVSTHSLQTLGGAPVFVATRARLRPYEDDRAVFSEEPFSGVFAQLDLHTRTRRGGVEITAPIIKLLSQPIWRQHLSDWLIFTLGGVLHTPKEGVYDGRQLFIDVLGIRRAYGGRDEGEILAVDMLLSCQMENYRAGCFHPFDSAPADFCWQDDLAQRELLDDDEDESSKSEPEEDDLDGDTDYIPMEVDEPVLEPLEELDFVPHKRSKRRAILKKYKNTVQPVDAGDLPAFYAQHIREFFFSASPNQTDPNEDRTVLSKCVRQDLVQMKKLTPPQYRSGPFQSALETSGLFDLLREVCRPGNLLEVSHRDVTSSFRRHNWKTAYAELICRWVKPTLTEEEYEMPEKPDPLYKFSCDEARSLLVFMSSNPALLPWSFNPMAVYMFLSLHCFRDNCELWLVPTLRTLRYPRVQGWNSEVVYRALTSLPEFRNSQSPTSFLVSLDRRLACVIQETVRHNTTVDRVKREVWHTAGPRPCPAGNDIDSDATAHASSDASDFSDDEQRPAPRPTLSAGQARKAKLRKSTRKVAGAGVQVKAELLGTPSKQPSPRKLPEDPTSHHKCPHCADLPMKQQCVRIVYVSDQKPPVNLHGAALTCWKGTDRLKPKPPPKSRKGVKKLPPVRYLHPFEDLKMTTIRHRRSTYRRCRKDIQIFMWRRDGHADEFVGGVRFKAYSRKTLNERIANQRRLVLRAIHRRDLLERFAYGQMSGGGSRQPSGGYEGDIYGPYGIHSGETPDDIAALFRQGTADEK</sequence>
<feature type="region of interest" description="Disordered" evidence="1">
    <location>
        <begin position="245"/>
        <end position="341"/>
    </location>
</feature>
<comment type="caution">
    <text evidence="2">The sequence shown here is derived from an EMBL/GenBank/DDBJ whole genome shotgun (WGS) entry which is preliminary data.</text>
</comment>
<feature type="region of interest" description="Disordered" evidence="1">
    <location>
        <begin position="716"/>
        <end position="738"/>
    </location>
</feature>
<proteinExistence type="predicted"/>
<name>A0AAD6YS20_9AGAR</name>
<feature type="compositionally biased region" description="Low complexity" evidence="1">
    <location>
        <begin position="1040"/>
        <end position="1050"/>
    </location>
</feature>
<evidence type="ECO:0000256" key="1">
    <source>
        <dbReference type="SAM" id="MobiDB-lite"/>
    </source>
</evidence>
<keyword evidence="3" id="KW-1185">Reference proteome</keyword>
<accession>A0AAD6YS20</accession>